<evidence type="ECO:0000313" key="2">
    <source>
        <dbReference type="EMBL" id="DAD36816.1"/>
    </source>
</evidence>
<feature type="region of interest" description="Disordered" evidence="1">
    <location>
        <begin position="47"/>
        <end position="68"/>
    </location>
</feature>
<dbReference type="Proteomes" id="UP000607653">
    <property type="component" value="Unassembled WGS sequence"/>
</dbReference>
<dbReference type="EMBL" id="DUZY01000004">
    <property type="protein sequence ID" value="DAD36816.1"/>
    <property type="molecule type" value="Genomic_DNA"/>
</dbReference>
<protein>
    <submittedName>
        <fullName evidence="2">Uncharacterized protein</fullName>
    </submittedName>
</protein>
<feature type="region of interest" description="Disordered" evidence="1">
    <location>
        <begin position="240"/>
        <end position="262"/>
    </location>
</feature>
<name>A0A822Z1E2_NELNU</name>
<dbReference type="AlphaFoldDB" id="A0A822Z1E2"/>
<organism evidence="2 3">
    <name type="scientific">Nelumbo nucifera</name>
    <name type="common">Sacred lotus</name>
    <dbReference type="NCBI Taxonomy" id="4432"/>
    <lineage>
        <taxon>Eukaryota</taxon>
        <taxon>Viridiplantae</taxon>
        <taxon>Streptophyta</taxon>
        <taxon>Embryophyta</taxon>
        <taxon>Tracheophyta</taxon>
        <taxon>Spermatophyta</taxon>
        <taxon>Magnoliopsida</taxon>
        <taxon>Proteales</taxon>
        <taxon>Nelumbonaceae</taxon>
        <taxon>Nelumbo</taxon>
    </lineage>
</organism>
<reference evidence="2 3" key="1">
    <citation type="journal article" date="2020" name="Mol. Biol. Evol.">
        <title>Distinct Expression and Methylation Patterns for Genes with Different Fates following a Single Whole-Genome Duplication in Flowering Plants.</title>
        <authorList>
            <person name="Shi T."/>
            <person name="Rahmani R.S."/>
            <person name="Gugger P.F."/>
            <person name="Wang M."/>
            <person name="Li H."/>
            <person name="Zhang Y."/>
            <person name="Li Z."/>
            <person name="Wang Q."/>
            <person name="Van de Peer Y."/>
            <person name="Marchal K."/>
            <person name="Chen J."/>
        </authorList>
    </citation>
    <scope>NUCLEOTIDE SEQUENCE [LARGE SCALE GENOMIC DNA]</scope>
    <source>
        <tissue evidence="2">Leaf</tissue>
    </source>
</reference>
<accession>A0A822Z1E2</accession>
<comment type="caution">
    <text evidence="2">The sequence shown here is derived from an EMBL/GenBank/DDBJ whole genome shotgun (WGS) entry which is preliminary data.</text>
</comment>
<evidence type="ECO:0000256" key="1">
    <source>
        <dbReference type="SAM" id="MobiDB-lite"/>
    </source>
</evidence>
<evidence type="ECO:0000313" key="3">
    <source>
        <dbReference type="Proteomes" id="UP000607653"/>
    </source>
</evidence>
<sequence>MKNSSSYLHVRCPVHGLRRPTDPICCSSLLRAYQKWSERESQQLNCLNSFGPSPYPQRERGENSNAGRGTKLIQAQTSLDLSIPLEELKLSAVDHSQMIPIQTNLSLSPPGSELVASLQCRDLSPLSLELTLSMGSDNKVMPYWKNLSLAPPLPDVASWNPSLKQTNFSLALKEPLKLELKPSTWHYGEVMSSQAAGVEPEGEEVAFLYNTGPYFGQLEGRQLEKATAADIRNTSPEVVVIDDDDSEKSNNEFKKGKKKVSH</sequence>
<gene>
    <name evidence="2" type="ORF">HUJ06_007457</name>
</gene>
<proteinExistence type="predicted"/>
<keyword evidence="3" id="KW-1185">Reference proteome</keyword>